<keyword evidence="3" id="KW-1185">Reference proteome</keyword>
<evidence type="ECO:0000313" key="2">
    <source>
        <dbReference type="EMBL" id="GEB50579.1"/>
    </source>
</evidence>
<name>A0A4Y3R030_STRCI</name>
<accession>A0A4Y3R030</accession>
<evidence type="ECO:0000256" key="1">
    <source>
        <dbReference type="SAM" id="MobiDB-lite"/>
    </source>
</evidence>
<reference evidence="2 3" key="1">
    <citation type="submission" date="2019-06" db="EMBL/GenBank/DDBJ databases">
        <title>Whole genome shotgun sequence of Streptomyces cacaoi subsp. cacaoi NBRC 12748.</title>
        <authorList>
            <person name="Hosoyama A."/>
            <person name="Uohara A."/>
            <person name="Ohji S."/>
            <person name="Ichikawa N."/>
        </authorList>
    </citation>
    <scope>NUCLEOTIDE SEQUENCE [LARGE SCALE GENOMIC DNA]</scope>
    <source>
        <strain evidence="2 3">NBRC 12748</strain>
    </source>
</reference>
<dbReference type="AlphaFoldDB" id="A0A4Y3R030"/>
<gene>
    <name evidence="2" type="ORF">SCA03_31300</name>
</gene>
<sequence>MPTPPSRARAAEPEAAPDAEPEAEPAGAGRVAAGPPSPGVGAGPPAEGAAGERSEAVTRPR</sequence>
<feature type="compositionally biased region" description="Basic and acidic residues" evidence="1">
    <location>
        <begin position="50"/>
        <end position="61"/>
    </location>
</feature>
<dbReference type="EMBL" id="BJMM01000013">
    <property type="protein sequence ID" value="GEB50579.1"/>
    <property type="molecule type" value="Genomic_DNA"/>
</dbReference>
<evidence type="ECO:0000313" key="3">
    <source>
        <dbReference type="Proteomes" id="UP000319210"/>
    </source>
</evidence>
<proteinExistence type="predicted"/>
<feature type="region of interest" description="Disordered" evidence="1">
    <location>
        <begin position="1"/>
        <end position="61"/>
    </location>
</feature>
<protein>
    <submittedName>
        <fullName evidence="2">Uncharacterized protein</fullName>
    </submittedName>
</protein>
<organism evidence="2 3">
    <name type="scientific">Streptomyces cacaoi</name>
    <dbReference type="NCBI Taxonomy" id="1898"/>
    <lineage>
        <taxon>Bacteria</taxon>
        <taxon>Bacillati</taxon>
        <taxon>Actinomycetota</taxon>
        <taxon>Actinomycetes</taxon>
        <taxon>Kitasatosporales</taxon>
        <taxon>Streptomycetaceae</taxon>
        <taxon>Streptomyces</taxon>
    </lineage>
</organism>
<comment type="caution">
    <text evidence="2">The sequence shown here is derived from an EMBL/GenBank/DDBJ whole genome shotgun (WGS) entry which is preliminary data.</text>
</comment>
<dbReference type="Proteomes" id="UP000319210">
    <property type="component" value="Unassembled WGS sequence"/>
</dbReference>
<feature type="compositionally biased region" description="Low complexity" evidence="1">
    <location>
        <begin position="24"/>
        <end position="34"/>
    </location>
</feature>